<evidence type="ECO:0000313" key="1">
    <source>
        <dbReference type="EMBL" id="KJH46097.1"/>
    </source>
</evidence>
<dbReference type="Proteomes" id="UP000053766">
    <property type="component" value="Unassembled WGS sequence"/>
</dbReference>
<proteinExistence type="predicted"/>
<dbReference type="OrthoDB" id="5824068at2759"/>
<organism evidence="1 2">
    <name type="scientific">Dictyocaulus viviparus</name>
    <name type="common">Bovine lungworm</name>
    <dbReference type="NCBI Taxonomy" id="29172"/>
    <lineage>
        <taxon>Eukaryota</taxon>
        <taxon>Metazoa</taxon>
        <taxon>Ecdysozoa</taxon>
        <taxon>Nematoda</taxon>
        <taxon>Chromadorea</taxon>
        <taxon>Rhabditida</taxon>
        <taxon>Rhabditina</taxon>
        <taxon>Rhabditomorpha</taxon>
        <taxon>Strongyloidea</taxon>
        <taxon>Metastrongylidae</taxon>
        <taxon>Dictyocaulus</taxon>
    </lineage>
</organism>
<evidence type="ECO:0000313" key="2">
    <source>
        <dbReference type="Proteomes" id="UP000053766"/>
    </source>
</evidence>
<reference evidence="2" key="2">
    <citation type="journal article" date="2016" name="Sci. Rep.">
        <title>Dictyocaulus viviparus genome, variome and transcriptome elucidate lungworm biology and support future intervention.</title>
        <authorList>
            <person name="McNulty S.N."/>
            <person name="Strube C."/>
            <person name="Rosa B.A."/>
            <person name="Martin J.C."/>
            <person name="Tyagi R."/>
            <person name="Choi Y.J."/>
            <person name="Wang Q."/>
            <person name="Hallsworth Pepin K."/>
            <person name="Zhang X."/>
            <person name="Ozersky P."/>
            <person name="Wilson R.K."/>
            <person name="Sternberg P.W."/>
            <person name="Gasser R.B."/>
            <person name="Mitreva M."/>
        </authorList>
    </citation>
    <scope>NUCLEOTIDE SEQUENCE [LARGE SCALE GENOMIC DNA]</scope>
    <source>
        <strain evidence="2">HannoverDv2000</strain>
    </source>
</reference>
<gene>
    <name evidence="1" type="ORF">DICVIV_07829</name>
</gene>
<name>A0A0D8XQQ3_DICVI</name>
<reference evidence="1 2" key="1">
    <citation type="submission" date="2013-11" db="EMBL/GenBank/DDBJ databases">
        <title>Draft genome of the bovine lungworm Dictyocaulus viviparus.</title>
        <authorList>
            <person name="Mitreva M."/>
        </authorList>
    </citation>
    <scope>NUCLEOTIDE SEQUENCE [LARGE SCALE GENOMIC DNA]</scope>
    <source>
        <strain evidence="1 2">HannoverDv2000</strain>
    </source>
</reference>
<accession>A0A0D8XQQ3</accession>
<sequence>MVVKSGCVTNALFKLNGKNISECSNYVYLGRDINMVSDIQRELSRRKRAAWEIFKKVEDIVKRMKNYEPIFLMRQLFLPECMLQKLGQSRMNDH</sequence>
<dbReference type="AlphaFoldDB" id="A0A0D8XQQ3"/>
<protein>
    <submittedName>
        <fullName evidence="1">Uncharacterized protein</fullName>
    </submittedName>
</protein>
<keyword evidence="2" id="KW-1185">Reference proteome</keyword>
<dbReference type="EMBL" id="KN716369">
    <property type="protein sequence ID" value="KJH46097.1"/>
    <property type="molecule type" value="Genomic_DNA"/>
</dbReference>